<evidence type="ECO:0000313" key="3">
    <source>
        <dbReference type="Proteomes" id="UP000826656"/>
    </source>
</evidence>
<proteinExistence type="predicted"/>
<keyword evidence="3" id="KW-1185">Reference proteome</keyword>
<dbReference type="Proteomes" id="UP000826656">
    <property type="component" value="Unassembled WGS sequence"/>
</dbReference>
<evidence type="ECO:0000256" key="1">
    <source>
        <dbReference type="SAM" id="MobiDB-lite"/>
    </source>
</evidence>
<comment type="caution">
    <text evidence="2">The sequence shown here is derived from an EMBL/GenBank/DDBJ whole genome shotgun (WGS) entry which is preliminary data.</text>
</comment>
<protein>
    <submittedName>
        <fullName evidence="2">Uncharacterized protein</fullName>
    </submittedName>
</protein>
<evidence type="ECO:0000313" key="2">
    <source>
        <dbReference type="EMBL" id="KAH0761192.1"/>
    </source>
</evidence>
<gene>
    <name evidence="2" type="ORF">KY290_017265</name>
</gene>
<feature type="region of interest" description="Disordered" evidence="1">
    <location>
        <begin position="1"/>
        <end position="25"/>
    </location>
</feature>
<sequence>MMRVLLTPQVHDHKKNVESDDPDSCNETQIDEALVVALGSSSGSEEHVARVGPINGGLSNPTFSVSNTQGIHLYVDFSKWNLPNHHQPEDTTLQSTTYVDILPALQGHHMITRHKAKEQHLSFVARIIKEILREPNTTKEALRSPHWLSATQEEINALPNKT</sequence>
<dbReference type="EMBL" id="JAIVGD010000013">
    <property type="protein sequence ID" value="KAH0761192.1"/>
    <property type="molecule type" value="Genomic_DNA"/>
</dbReference>
<accession>A0ABQ7VAU5</accession>
<name>A0ABQ7VAU5_SOLTU</name>
<reference evidence="2 3" key="1">
    <citation type="journal article" date="2021" name="bioRxiv">
        <title>Chromosome-scale and haplotype-resolved genome assembly of a tetraploid potato cultivar.</title>
        <authorList>
            <person name="Sun H."/>
            <person name="Jiao W.-B."/>
            <person name="Krause K."/>
            <person name="Campoy J.A."/>
            <person name="Goel M."/>
            <person name="Folz-Donahue K."/>
            <person name="Kukat C."/>
            <person name="Huettel B."/>
            <person name="Schneeberger K."/>
        </authorList>
    </citation>
    <scope>NUCLEOTIDE SEQUENCE [LARGE SCALE GENOMIC DNA]</scope>
    <source>
        <strain evidence="2">SolTubOtavaFocal</strain>
        <tissue evidence="2">Leaves</tissue>
    </source>
</reference>
<organism evidence="2 3">
    <name type="scientific">Solanum tuberosum</name>
    <name type="common">Potato</name>
    <dbReference type="NCBI Taxonomy" id="4113"/>
    <lineage>
        <taxon>Eukaryota</taxon>
        <taxon>Viridiplantae</taxon>
        <taxon>Streptophyta</taxon>
        <taxon>Embryophyta</taxon>
        <taxon>Tracheophyta</taxon>
        <taxon>Spermatophyta</taxon>
        <taxon>Magnoliopsida</taxon>
        <taxon>eudicotyledons</taxon>
        <taxon>Gunneridae</taxon>
        <taxon>Pentapetalae</taxon>
        <taxon>asterids</taxon>
        <taxon>lamiids</taxon>
        <taxon>Solanales</taxon>
        <taxon>Solanaceae</taxon>
        <taxon>Solanoideae</taxon>
        <taxon>Solaneae</taxon>
        <taxon>Solanum</taxon>
    </lineage>
</organism>